<organism evidence="12 13">
    <name type="scientific">Peribacillus faecalis</name>
    <dbReference type="NCBI Taxonomy" id="2772559"/>
    <lineage>
        <taxon>Bacteria</taxon>
        <taxon>Bacillati</taxon>
        <taxon>Bacillota</taxon>
        <taxon>Bacilli</taxon>
        <taxon>Bacillales</taxon>
        <taxon>Bacillaceae</taxon>
        <taxon>Peribacillus</taxon>
    </lineage>
</organism>
<evidence type="ECO:0000256" key="4">
    <source>
        <dbReference type="ARBA" id="ARBA00022692"/>
    </source>
</evidence>
<dbReference type="FunFam" id="1.20.1560.10:FF:000011">
    <property type="entry name" value="Multidrug ABC transporter ATP-binding protein"/>
    <property type="match status" value="1"/>
</dbReference>
<dbReference type="InterPro" id="IPR017871">
    <property type="entry name" value="ABC_transporter-like_CS"/>
</dbReference>
<keyword evidence="3" id="KW-1003">Cell membrane</keyword>
<sequence>MSWKQLSEPFRYEKILQAEDLKKTVKTEKKRAADSRSTLKRVWQLLMQEKGLFYVVLFLVVCSSALSLLGPLTIGKIIDDYIVAMELDGLAGILILLICIYAGYSLTMWLQAYFMIGIAQKTVLHMRSKLFSQFHKLPISFFDRRRHGELMSRVTNDIENVSSTLNSSVIQVLSSTLTIIGTVSVLLWLSPLLAVITFTIVPLMFYGMKWITKRTNILFKRQQSNLGELNGLIQESISGLTIVKAFSQEDYVYEQFSSKSEKLKNTGFWAFIYSGMIPKVMNVLNNASFAIIAGIGGFFALKGWITIGVIVVFVEFSRQFTRPLNDLANQFNTMLSAIAGAERVFEILDLAEEAYDEKDKQDLINIRGDVSFQNVSFSYNGESSTVSNVTFSVKQGESIALVGATGAGKTTIINLLSRFYDYDSGEILIDGKKMSDYTRESIRKHMAFVLQESFLFQGSIRENIRYGRLNASDEEIVEAAKQANAHSFIELMPDGYDTILSNGGNSLSQGQKQLISIARAMLAKPSILILDEATSNIDTITELHIQEALGRLMEGRTSFIIAHRLNTIREANQIIVLENGRIIEIGTHRELAASNGYYAELIKAGLE</sequence>
<dbReference type="FunFam" id="3.40.50.300:FF:000287">
    <property type="entry name" value="Multidrug ABC transporter ATP-binding protein"/>
    <property type="match status" value="1"/>
</dbReference>
<evidence type="ECO:0000256" key="5">
    <source>
        <dbReference type="ARBA" id="ARBA00022741"/>
    </source>
</evidence>
<dbReference type="InterPro" id="IPR027417">
    <property type="entry name" value="P-loop_NTPase"/>
</dbReference>
<dbReference type="PANTHER" id="PTHR43394">
    <property type="entry name" value="ATP-DEPENDENT PERMEASE MDL1, MITOCHONDRIAL"/>
    <property type="match status" value="1"/>
</dbReference>
<dbReference type="SMART" id="SM00382">
    <property type="entry name" value="AAA"/>
    <property type="match status" value="1"/>
</dbReference>
<feature type="transmembrane region" description="Helical" evidence="9">
    <location>
        <begin position="195"/>
        <end position="212"/>
    </location>
</feature>
<keyword evidence="7 9" id="KW-1133">Transmembrane helix</keyword>
<dbReference type="InterPro" id="IPR011527">
    <property type="entry name" value="ABC1_TM_dom"/>
</dbReference>
<evidence type="ECO:0000256" key="1">
    <source>
        <dbReference type="ARBA" id="ARBA00004651"/>
    </source>
</evidence>
<dbReference type="CDD" id="cd03254">
    <property type="entry name" value="ABCC_Glucan_exporter_like"/>
    <property type="match status" value="1"/>
</dbReference>
<name>A0A927CX61_9BACI</name>
<dbReference type="GO" id="GO:0005524">
    <property type="term" value="F:ATP binding"/>
    <property type="evidence" value="ECO:0007669"/>
    <property type="project" value="UniProtKB-KW"/>
</dbReference>
<accession>A0A927CX61</accession>
<feature type="transmembrane region" description="Helical" evidence="9">
    <location>
        <begin position="51"/>
        <end position="70"/>
    </location>
</feature>
<dbReference type="PROSITE" id="PS00211">
    <property type="entry name" value="ABC_TRANSPORTER_1"/>
    <property type="match status" value="1"/>
</dbReference>
<keyword evidence="2" id="KW-0813">Transport</keyword>
<dbReference type="GO" id="GO:0005886">
    <property type="term" value="C:plasma membrane"/>
    <property type="evidence" value="ECO:0007669"/>
    <property type="project" value="UniProtKB-SubCell"/>
</dbReference>
<evidence type="ECO:0000256" key="9">
    <source>
        <dbReference type="SAM" id="Phobius"/>
    </source>
</evidence>
<evidence type="ECO:0000256" key="3">
    <source>
        <dbReference type="ARBA" id="ARBA00022475"/>
    </source>
</evidence>
<dbReference type="PROSITE" id="PS50929">
    <property type="entry name" value="ABC_TM1F"/>
    <property type="match status" value="1"/>
</dbReference>
<dbReference type="InterPro" id="IPR036640">
    <property type="entry name" value="ABC1_TM_sf"/>
</dbReference>
<dbReference type="Pfam" id="PF00664">
    <property type="entry name" value="ABC_membrane"/>
    <property type="match status" value="1"/>
</dbReference>
<dbReference type="AlphaFoldDB" id="A0A927CX61"/>
<evidence type="ECO:0000313" key="12">
    <source>
        <dbReference type="EMBL" id="MBD3108784.1"/>
    </source>
</evidence>
<feature type="transmembrane region" description="Helical" evidence="9">
    <location>
        <begin position="90"/>
        <end position="119"/>
    </location>
</feature>
<keyword evidence="8 9" id="KW-0472">Membrane</keyword>
<dbReference type="EMBL" id="JACXSI010000023">
    <property type="protein sequence ID" value="MBD3108784.1"/>
    <property type="molecule type" value="Genomic_DNA"/>
</dbReference>
<evidence type="ECO:0000256" key="8">
    <source>
        <dbReference type="ARBA" id="ARBA00023136"/>
    </source>
</evidence>
<protein>
    <submittedName>
        <fullName evidence="12">ABC transporter ATP-binding protein</fullName>
    </submittedName>
</protein>
<feature type="domain" description="ABC transmembrane type-1" evidence="11">
    <location>
        <begin position="55"/>
        <end position="336"/>
    </location>
</feature>
<feature type="transmembrane region" description="Helical" evidence="9">
    <location>
        <begin position="290"/>
        <end position="314"/>
    </location>
</feature>
<evidence type="ECO:0000256" key="6">
    <source>
        <dbReference type="ARBA" id="ARBA00022840"/>
    </source>
</evidence>
<dbReference type="SUPFAM" id="SSF52540">
    <property type="entry name" value="P-loop containing nucleoside triphosphate hydrolases"/>
    <property type="match status" value="1"/>
</dbReference>
<evidence type="ECO:0000256" key="7">
    <source>
        <dbReference type="ARBA" id="ARBA00022989"/>
    </source>
</evidence>
<dbReference type="Gene3D" id="1.20.1560.10">
    <property type="entry name" value="ABC transporter type 1, transmembrane domain"/>
    <property type="match status" value="1"/>
</dbReference>
<evidence type="ECO:0000259" key="10">
    <source>
        <dbReference type="PROSITE" id="PS50893"/>
    </source>
</evidence>
<reference evidence="12" key="1">
    <citation type="submission" date="2020-09" db="EMBL/GenBank/DDBJ databases">
        <title>Bacillus faecalis sp. nov., a moderately halophilic bacterium isolated from cow faeces.</title>
        <authorList>
            <person name="Jiang L."/>
            <person name="Lee J."/>
        </authorList>
    </citation>
    <scope>NUCLEOTIDE SEQUENCE</scope>
    <source>
        <strain evidence="12">AGMB 02131</strain>
    </source>
</reference>
<gene>
    <name evidence="12" type="ORF">IEO70_10430</name>
</gene>
<proteinExistence type="predicted"/>
<dbReference type="Pfam" id="PF00005">
    <property type="entry name" value="ABC_tran"/>
    <property type="match status" value="1"/>
</dbReference>
<evidence type="ECO:0000256" key="2">
    <source>
        <dbReference type="ARBA" id="ARBA00022448"/>
    </source>
</evidence>
<dbReference type="CDD" id="cd18547">
    <property type="entry name" value="ABC_6TM_Tm288_like"/>
    <property type="match status" value="1"/>
</dbReference>
<dbReference type="PANTHER" id="PTHR43394:SF1">
    <property type="entry name" value="ATP-BINDING CASSETTE SUB-FAMILY B MEMBER 10, MITOCHONDRIAL"/>
    <property type="match status" value="1"/>
</dbReference>
<evidence type="ECO:0000259" key="11">
    <source>
        <dbReference type="PROSITE" id="PS50929"/>
    </source>
</evidence>
<dbReference type="GO" id="GO:0016887">
    <property type="term" value="F:ATP hydrolysis activity"/>
    <property type="evidence" value="ECO:0007669"/>
    <property type="project" value="InterPro"/>
</dbReference>
<dbReference type="Proteomes" id="UP000602076">
    <property type="component" value="Unassembled WGS sequence"/>
</dbReference>
<dbReference type="InterPro" id="IPR039421">
    <property type="entry name" value="Type_1_exporter"/>
</dbReference>
<comment type="caution">
    <text evidence="12">The sequence shown here is derived from an EMBL/GenBank/DDBJ whole genome shotgun (WGS) entry which is preliminary data.</text>
</comment>
<dbReference type="PROSITE" id="PS50893">
    <property type="entry name" value="ABC_TRANSPORTER_2"/>
    <property type="match status" value="1"/>
</dbReference>
<keyword evidence="5" id="KW-0547">Nucleotide-binding</keyword>
<dbReference type="InterPro" id="IPR003439">
    <property type="entry name" value="ABC_transporter-like_ATP-bd"/>
</dbReference>
<dbReference type="SUPFAM" id="SSF90123">
    <property type="entry name" value="ABC transporter transmembrane region"/>
    <property type="match status" value="1"/>
</dbReference>
<dbReference type="RefSeq" id="WP_190998315.1">
    <property type="nucleotide sequence ID" value="NZ_JACXSI010000023.1"/>
</dbReference>
<keyword evidence="13" id="KW-1185">Reference proteome</keyword>
<dbReference type="InterPro" id="IPR003593">
    <property type="entry name" value="AAA+_ATPase"/>
</dbReference>
<comment type="subcellular location">
    <subcellularLocation>
        <location evidence="1">Cell membrane</location>
        <topology evidence="1">Multi-pass membrane protein</topology>
    </subcellularLocation>
</comment>
<evidence type="ECO:0000313" key="13">
    <source>
        <dbReference type="Proteomes" id="UP000602076"/>
    </source>
</evidence>
<feature type="domain" description="ABC transporter" evidence="10">
    <location>
        <begin position="370"/>
        <end position="604"/>
    </location>
</feature>
<dbReference type="GO" id="GO:0015421">
    <property type="term" value="F:ABC-type oligopeptide transporter activity"/>
    <property type="evidence" value="ECO:0007669"/>
    <property type="project" value="TreeGrafter"/>
</dbReference>
<keyword evidence="6 12" id="KW-0067">ATP-binding</keyword>
<dbReference type="Gene3D" id="3.40.50.300">
    <property type="entry name" value="P-loop containing nucleotide triphosphate hydrolases"/>
    <property type="match status" value="1"/>
</dbReference>
<keyword evidence="4 9" id="KW-0812">Transmembrane</keyword>